<organism evidence="1 2">
    <name type="scientific">Blepharisma stoltei</name>
    <dbReference type="NCBI Taxonomy" id="1481888"/>
    <lineage>
        <taxon>Eukaryota</taxon>
        <taxon>Sar</taxon>
        <taxon>Alveolata</taxon>
        <taxon>Ciliophora</taxon>
        <taxon>Postciliodesmatophora</taxon>
        <taxon>Heterotrichea</taxon>
        <taxon>Heterotrichida</taxon>
        <taxon>Blepharismidae</taxon>
        <taxon>Blepharisma</taxon>
    </lineage>
</organism>
<evidence type="ECO:0008006" key="3">
    <source>
        <dbReference type="Google" id="ProtNLM"/>
    </source>
</evidence>
<evidence type="ECO:0000313" key="2">
    <source>
        <dbReference type="Proteomes" id="UP001162131"/>
    </source>
</evidence>
<name>A0AAU9JTP3_9CILI</name>
<sequence length="259" mass="29660">MSSFSEENSSPQPQIQSSEISYFTNRSGLQLAYSISIRNSSDKRILVICQMWPPEIFIMCGFLHENLGINTFKFEFTGFGNSQGERSIAAFARDADDIDDAVKFLASKGLKAEGLIGQTKCATSVIIYSALYGQIKNIFALSARFHMNILPYFLQDIYDFLRQNKELVHMCLESQSKFTWEMIEEIISTDMKFYCERAQGNIFIIHGDADEVCPYSESLEFVKELKEKCKGHFRISADHYFIGVFDEIVEIVEKIMLDN</sequence>
<reference evidence="1" key="1">
    <citation type="submission" date="2021-09" db="EMBL/GenBank/DDBJ databases">
        <authorList>
            <consortium name="AG Swart"/>
            <person name="Singh M."/>
            <person name="Singh A."/>
            <person name="Seah K."/>
            <person name="Emmerich C."/>
        </authorList>
    </citation>
    <scope>NUCLEOTIDE SEQUENCE</scope>
    <source>
        <strain evidence="1">ATCC30299</strain>
    </source>
</reference>
<dbReference type="Gene3D" id="3.40.50.1820">
    <property type="entry name" value="alpha/beta hydrolase"/>
    <property type="match status" value="1"/>
</dbReference>
<dbReference type="EMBL" id="CAJZBQ010000047">
    <property type="protein sequence ID" value="CAG9328985.1"/>
    <property type="molecule type" value="Genomic_DNA"/>
</dbReference>
<keyword evidence="2" id="KW-1185">Reference proteome</keyword>
<protein>
    <recommendedName>
        <fullName evidence="3">Serine aminopeptidase S33 domain-containing protein</fullName>
    </recommendedName>
</protein>
<evidence type="ECO:0000313" key="1">
    <source>
        <dbReference type="EMBL" id="CAG9328985.1"/>
    </source>
</evidence>
<dbReference type="SUPFAM" id="SSF53474">
    <property type="entry name" value="alpha/beta-Hydrolases"/>
    <property type="match status" value="1"/>
</dbReference>
<comment type="caution">
    <text evidence="1">The sequence shown here is derived from an EMBL/GenBank/DDBJ whole genome shotgun (WGS) entry which is preliminary data.</text>
</comment>
<dbReference type="Proteomes" id="UP001162131">
    <property type="component" value="Unassembled WGS sequence"/>
</dbReference>
<proteinExistence type="predicted"/>
<accession>A0AAU9JTP3</accession>
<dbReference type="AlphaFoldDB" id="A0AAU9JTP3"/>
<gene>
    <name evidence="1" type="ORF">BSTOLATCC_MIC47821</name>
</gene>
<dbReference type="InterPro" id="IPR029058">
    <property type="entry name" value="AB_hydrolase_fold"/>
</dbReference>